<evidence type="ECO:0000256" key="1">
    <source>
        <dbReference type="ARBA" id="ARBA00004117"/>
    </source>
</evidence>
<dbReference type="InterPro" id="IPR020013">
    <property type="entry name" value="Flagellar_FlgE/F/G"/>
</dbReference>
<evidence type="ECO:0000259" key="7">
    <source>
        <dbReference type="Pfam" id="PF00460"/>
    </source>
</evidence>
<dbReference type="InterPro" id="IPR001444">
    <property type="entry name" value="Flag_bb_rod_N"/>
</dbReference>
<keyword evidence="10" id="KW-0969">Cilium</keyword>
<dbReference type="GO" id="GO:0071978">
    <property type="term" value="P:bacterial-type flagellum-dependent swarming motility"/>
    <property type="evidence" value="ECO:0007669"/>
    <property type="project" value="TreeGrafter"/>
</dbReference>
<dbReference type="NCBIfam" id="NF009280">
    <property type="entry name" value="PRK12640.1"/>
    <property type="match status" value="1"/>
</dbReference>
<dbReference type="Proteomes" id="UP000183920">
    <property type="component" value="Unassembled WGS sequence"/>
</dbReference>
<comment type="similarity">
    <text evidence="2 6">Belongs to the flagella basal body rod proteins family.</text>
</comment>
<evidence type="ECO:0000256" key="4">
    <source>
        <dbReference type="ARBA" id="ARBA00038560"/>
    </source>
</evidence>
<name>A0A0G4Q388_9GAMM</name>
<dbReference type="GO" id="GO:0030694">
    <property type="term" value="C:bacterial-type flagellum basal body, rod"/>
    <property type="evidence" value="ECO:0007669"/>
    <property type="project" value="UniProtKB-UniRule"/>
</dbReference>
<accession>A0A0G4Q388</accession>
<evidence type="ECO:0000256" key="2">
    <source>
        <dbReference type="ARBA" id="ARBA00009677"/>
    </source>
</evidence>
<dbReference type="Pfam" id="PF00460">
    <property type="entry name" value="Flg_bb_rod"/>
    <property type="match status" value="1"/>
</dbReference>
<feature type="domain" description="Flagellar basal body rod protein N-terminal" evidence="7">
    <location>
        <begin position="5"/>
        <end position="35"/>
    </location>
</feature>
<keyword evidence="3 6" id="KW-0975">Bacterial flagellum</keyword>
<sequence>MDHVIYTAMGGARHSMENQAVVANNLANASTPGFKAQLSAMRAVPVNGDTLPTRTLTVASTPGSDQSQGTMNYTGRSMDVALSDNGYLAVQLDDGTEAYTRNGNIQRNADGMLMVQGRLLMGDNGAIEVPPQADVSIANNGIVTAHVPTDPPKMLGQIGRLKMVKPEQNDLVRGDDGLFHLSPKGTARAGEELPADDSVKVLAGVLEGSNVNPAEAMVDMIANARRFEMQMKVIHSADDNAQRANQLLSLS</sequence>
<dbReference type="InterPro" id="IPR037925">
    <property type="entry name" value="FlgE/F/G-like"/>
</dbReference>
<reference evidence="11" key="1">
    <citation type="submission" date="2015-06" db="EMBL/GenBank/DDBJ databases">
        <authorList>
            <person name="Urmite Genomes"/>
        </authorList>
    </citation>
    <scope>NUCLEOTIDE SEQUENCE [LARGE SCALE GENOMIC DNA]</scope>
    <source>
        <strain evidence="11">CSUR P1867</strain>
    </source>
</reference>
<organism evidence="10 11">
    <name type="scientific">Proteus penneri</name>
    <dbReference type="NCBI Taxonomy" id="102862"/>
    <lineage>
        <taxon>Bacteria</taxon>
        <taxon>Pseudomonadati</taxon>
        <taxon>Pseudomonadota</taxon>
        <taxon>Gammaproteobacteria</taxon>
        <taxon>Enterobacterales</taxon>
        <taxon>Morganellaceae</taxon>
        <taxon>Proteus</taxon>
    </lineage>
</organism>
<keyword evidence="10" id="KW-0282">Flagellum</keyword>
<dbReference type="SUPFAM" id="SSF117143">
    <property type="entry name" value="Flagellar hook protein flgE"/>
    <property type="match status" value="1"/>
</dbReference>
<proteinExistence type="inferred from homology"/>
<gene>
    <name evidence="10" type="primary">flgF</name>
    <name evidence="10" type="ORF">BN1804_00867</name>
</gene>
<dbReference type="PANTHER" id="PTHR30435">
    <property type="entry name" value="FLAGELLAR PROTEIN"/>
    <property type="match status" value="1"/>
</dbReference>
<dbReference type="InterPro" id="IPR053967">
    <property type="entry name" value="LlgE_F_G-like_D1"/>
</dbReference>
<dbReference type="AlphaFoldDB" id="A0A0G4Q388"/>
<dbReference type="Pfam" id="PF22692">
    <property type="entry name" value="LlgE_F_G_D1"/>
    <property type="match status" value="1"/>
</dbReference>
<dbReference type="NCBIfam" id="TIGR03506">
    <property type="entry name" value="FlgEFG_subfam"/>
    <property type="match status" value="1"/>
</dbReference>
<comment type="subunit">
    <text evidence="4 6">The basal body constitutes a major portion of the flagellar organelle and consists of five rings (E,L,P,S, and M) mounted on a central rod. The rod consists of about 26 subunits of FlgG in the distal portion, and FlgB, FlgC and FlgF are thought to build up the proximal portion of the rod with about 6 subunits each.</text>
</comment>
<dbReference type="EMBL" id="CVRY01000002">
    <property type="protein sequence ID" value="CRL60295.1"/>
    <property type="molecule type" value="Genomic_DNA"/>
</dbReference>
<dbReference type="Pfam" id="PF06429">
    <property type="entry name" value="Flg_bbr_C"/>
    <property type="match status" value="1"/>
</dbReference>
<comment type="subcellular location">
    <subcellularLocation>
        <location evidence="1 6">Bacterial flagellum basal body</location>
    </subcellularLocation>
</comment>
<feature type="domain" description="Flagellar basal-body/hook protein C-terminal" evidence="8">
    <location>
        <begin position="203"/>
        <end position="247"/>
    </location>
</feature>
<dbReference type="InterPro" id="IPR010930">
    <property type="entry name" value="Flg_bb/hook_C_dom"/>
</dbReference>
<protein>
    <recommendedName>
        <fullName evidence="5 6">Flagellar basal-body rod protein FlgF</fullName>
    </recommendedName>
</protein>
<evidence type="ECO:0000256" key="3">
    <source>
        <dbReference type="ARBA" id="ARBA00023143"/>
    </source>
</evidence>
<keyword evidence="10" id="KW-0966">Cell projection</keyword>
<feature type="domain" description="Flagellar hook protein FlgE/F/G-like D1" evidence="9">
    <location>
        <begin position="83"/>
        <end position="145"/>
    </location>
</feature>
<evidence type="ECO:0000256" key="6">
    <source>
        <dbReference type="RuleBase" id="RU362116"/>
    </source>
</evidence>
<dbReference type="RefSeq" id="WP_072063110.1">
    <property type="nucleotide sequence ID" value="NZ_CVRY01000002.1"/>
</dbReference>
<evidence type="ECO:0000259" key="8">
    <source>
        <dbReference type="Pfam" id="PF06429"/>
    </source>
</evidence>
<evidence type="ECO:0000313" key="10">
    <source>
        <dbReference type="EMBL" id="CRL60295.1"/>
    </source>
</evidence>
<evidence type="ECO:0000256" key="5">
    <source>
        <dbReference type="ARBA" id="ARBA00040228"/>
    </source>
</evidence>
<evidence type="ECO:0000259" key="9">
    <source>
        <dbReference type="Pfam" id="PF22692"/>
    </source>
</evidence>
<dbReference type="PANTHER" id="PTHR30435:SF18">
    <property type="entry name" value="FLAGELLAR BASAL-BODY ROD PROTEIN FLGF"/>
    <property type="match status" value="1"/>
</dbReference>
<evidence type="ECO:0000313" key="11">
    <source>
        <dbReference type="Proteomes" id="UP000183920"/>
    </source>
</evidence>